<name>A0A9P7VW38_9AGAR</name>
<dbReference type="RefSeq" id="XP_043040451.1">
    <property type="nucleotide sequence ID" value="XM_043179142.1"/>
</dbReference>
<feature type="region of interest" description="Disordered" evidence="1">
    <location>
        <begin position="37"/>
        <end position="63"/>
    </location>
</feature>
<gene>
    <name evidence="2" type="ORF">BT62DRAFT_1075687</name>
</gene>
<dbReference type="AlphaFoldDB" id="A0A9P7VW38"/>
<evidence type="ECO:0000313" key="2">
    <source>
        <dbReference type="EMBL" id="KAG7446951.1"/>
    </source>
</evidence>
<accession>A0A9P7VW38</accession>
<dbReference type="EMBL" id="MU250533">
    <property type="protein sequence ID" value="KAG7446951.1"/>
    <property type="molecule type" value="Genomic_DNA"/>
</dbReference>
<dbReference type="GeneID" id="66101436"/>
<dbReference type="Proteomes" id="UP000812287">
    <property type="component" value="Unassembled WGS sequence"/>
</dbReference>
<proteinExistence type="predicted"/>
<organism evidence="2 3">
    <name type="scientific">Guyanagaster necrorhizus</name>
    <dbReference type="NCBI Taxonomy" id="856835"/>
    <lineage>
        <taxon>Eukaryota</taxon>
        <taxon>Fungi</taxon>
        <taxon>Dikarya</taxon>
        <taxon>Basidiomycota</taxon>
        <taxon>Agaricomycotina</taxon>
        <taxon>Agaricomycetes</taxon>
        <taxon>Agaricomycetidae</taxon>
        <taxon>Agaricales</taxon>
        <taxon>Marasmiineae</taxon>
        <taxon>Physalacriaceae</taxon>
        <taxon>Guyanagaster</taxon>
    </lineage>
</organism>
<reference evidence="2" key="1">
    <citation type="submission" date="2020-11" db="EMBL/GenBank/DDBJ databases">
        <title>Adaptations for nitrogen fixation in a non-lichenized fungal sporocarp promotes dispersal by wood-feeding termites.</title>
        <authorList>
            <consortium name="DOE Joint Genome Institute"/>
            <person name="Koch R.A."/>
            <person name="Yoon G."/>
            <person name="Arayal U."/>
            <person name="Lail K."/>
            <person name="Amirebrahimi M."/>
            <person name="Labutti K."/>
            <person name="Lipzen A."/>
            <person name="Riley R."/>
            <person name="Barry K."/>
            <person name="Henrissat B."/>
            <person name="Grigoriev I.V."/>
            <person name="Herr J.R."/>
            <person name="Aime M.C."/>
        </authorList>
    </citation>
    <scope>NUCLEOTIDE SEQUENCE</scope>
    <source>
        <strain evidence="2">MCA 3950</strain>
    </source>
</reference>
<protein>
    <submittedName>
        <fullName evidence="2">Uncharacterized protein</fullName>
    </submittedName>
</protein>
<evidence type="ECO:0000256" key="1">
    <source>
        <dbReference type="SAM" id="MobiDB-lite"/>
    </source>
</evidence>
<comment type="caution">
    <text evidence="2">The sequence shown here is derived from an EMBL/GenBank/DDBJ whole genome shotgun (WGS) entry which is preliminary data.</text>
</comment>
<evidence type="ECO:0000313" key="3">
    <source>
        <dbReference type="Proteomes" id="UP000812287"/>
    </source>
</evidence>
<keyword evidence="3" id="KW-1185">Reference proteome</keyword>
<sequence>MDTMQFCAPQPYSSLEISCGGATEFISLYGTACGSRNQQTMSEEPSRARHPASVAPPHATASLQGSSSTIMLIEWFSTSKRRKNNDSCSRIFDLNGGREQPLLDTVENHQCFIATLHFVGDIVFFTHTMLVRTIGSPSSQDPTTSLSLSNHHRQLPGDVNVVWVQRSRHQEFARKVRLRLGSEDHIRHPVTFKTLSTVVGTMEGYGKERYLQTRPIAIFGGDTVEQNLTRTPDFTLPTPFGALPDVHHALSSDVVPEVVVIARPCPDIRYSHGTAGSRRSSATFQQIVLSALADKRVRCS</sequence>